<dbReference type="EMBL" id="KE345067">
    <property type="protein sequence ID" value="EXB93397.1"/>
    <property type="molecule type" value="Genomic_DNA"/>
</dbReference>
<proteinExistence type="predicted"/>
<evidence type="ECO:0008006" key="3">
    <source>
        <dbReference type="Google" id="ProtNLM"/>
    </source>
</evidence>
<dbReference type="CDD" id="cd07821">
    <property type="entry name" value="PYR_PYL_RCAR_like"/>
    <property type="match status" value="1"/>
</dbReference>
<dbReference type="PANTHER" id="PTHR33789:SF11">
    <property type="entry name" value="OS05G0202300 PROTEIN"/>
    <property type="match status" value="1"/>
</dbReference>
<dbReference type="KEGG" id="mnt:21394013"/>
<organism evidence="1 2">
    <name type="scientific">Morus notabilis</name>
    <dbReference type="NCBI Taxonomy" id="981085"/>
    <lineage>
        <taxon>Eukaryota</taxon>
        <taxon>Viridiplantae</taxon>
        <taxon>Streptophyta</taxon>
        <taxon>Embryophyta</taxon>
        <taxon>Tracheophyta</taxon>
        <taxon>Spermatophyta</taxon>
        <taxon>Magnoliopsida</taxon>
        <taxon>eudicotyledons</taxon>
        <taxon>Gunneridae</taxon>
        <taxon>Pentapetalae</taxon>
        <taxon>rosids</taxon>
        <taxon>fabids</taxon>
        <taxon>Rosales</taxon>
        <taxon>Moraceae</taxon>
        <taxon>Moreae</taxon>
        <taxon>Morus</taxon>
    </lineage>
</organism>
<dbReference type="InterPro" id="IPR023393">
    <property type="entry name" value="START-like_dom_sf"/>
</dbReference>
<dbReference type="GO" id="GO:0004864">
    <property type="term" value="F:protein phosphatase inhibitor activity"/>
    <property type="evidence" value="ECO:0007669"/>
    <property type="project" value="UniProtKB-ARBA"/>
</dbReference>
<gene>
    <name evidence="1" type="ORF">L484_010725</name>
</gene>
<accession>W9RR73</accession>
<dbReference type="PANTHER" id="PTHR33789">
    <property type="entry name" value="LACHRYMATORY-FACTOR SYNTHASE"/>
    <property type="match status" value="1"/>
</dbReference>
<dbReference type="FunFam" id="3.30.530.20:FF:000064">
    <property type="entry name" value="Lachrymatory-factor synthase"/>
    <property type="match status" value="1"/>
</dbReference>
<dbReference type="SUPFAM" id="SSF55961">
    <property type="entry name" value="Bet v1-like"/>
    <property type="match status" value="1"/>
</dbReference>
<evidence type="ECO:0000313" key="1">
    <source>
        <dbReference type="EMBL" id="EXB93397.1"/>
    </source>
</evidence>
<dbReference type="OrthoDB" id="1592664at2759"/>
<protein>
    <recommendedName>
        <fullName evidence="3">Lachrymatory-factor synthase</fullName>
    </recommendedName>
</protein>
<dbReference type="InterPro" id="IPR019587">
    <property type="entry name" value="Polyketide_cyclase/dehydratase"/>
</dbReference>
<evidence type="ECO:0000313" key="2">
    <source>
        <dbReference type="Proteomes" id="UP000030645"/>
    </source>
</evidence>
<dbReference type="eggNOG" id="ENOG502S1EM">
    <property type="taxonomic scope" value="Eukaryota"/>
</dbReference>
<keyword evidence="2" id="KW-1185">Reference proteome</keyword>
<name>W9RR73_9ROSA</name>
<dbReference type="Gene3D" id="3.30.530.20">
    <property type="match status" value="1"/>
</dbReference>
<dbReference type="Proteomes" id="UP000030645">
    <property type="component" value="Unassembled WGS sequence"/>
</dbReference>
<sequence length="168" mass="18758">MAEEKSQEKWEGEVSAQLKGSKARDVWPLVADFCSLHKWFPTIDTCHQVDGSVTGVQPGVIRYCGSTVTSPSGETTIKWAKEKLIEIDPIQRRLRYEVLGNNVGFKYWVANMQVLPIDGTDDGGGSEIKWSFVGDPAEGWTYEIMLSYYDSSLQSIAKKMEDALSSQV</sequence>
<dbReference type="Pfam" id="PF10604">
    <property type="entry name" value="Polyketide_cyc2"/>
    <property type="match status" value="1"/>
</dbReference>
<dbReference type="AlphaFoldDB" id="W9RR73"/>
<reference evidence="2" key="1">
    <citation type="submission" date="2013-01" db="EMBL/GenBank/DDBJ databases">
        <title>Draft Genome Sequence of a Mulberry Tree, Morus notabilis C.K. Schneid.</title>
        <authorList>
            <person name="He N."/>
            <person name="Zhao S."/>
        </authorList>
    </citation>
    <scope>NUCLEOTIDE SEQUENCE</scope>
</reference>
<dbReference type="STRING" id="981085.W9RR73"/>
<dbReference type="InterPro" id="IPR053249">
    <property type="entry name" value="LFS"/>
</dbReference>